<organism evidence="1 2">
    <name type="scientific">Leptospira ellinghausenii</name>
    <dbReference type="NCBI Taxonomy" id="1917822"/>
    <lineage>
        <taxon>Bacteria</taxon>
        <taxon>Pseudomonadati</taxon>
        <taxon>Spirochaetota</taxon>
        <taxon>Spirochaetia</taxon>
        <taxon>Leptospirales</taxon>
        <taxon>Leptospiraceae</taxon>
        <taxon>Leptospira</taxon>
    </lineage>
</organism>
<proteinExistence type="predicted"/>
<dbReference type="Pfam" id="PF13146">
    <property type="entry name" value="TRL"/>
    <property type="match status" value="1"/>
</dbReference>
<dbReference type="RefSeq" id="WP_245918437.1">
    <property type="nucleotide sequence ID" value="NZ_BFAZ01000009.1"/>
</dbReference>
<name>A0A2P2DFS0_9LEPT</name>
<dbReference type="PROSITE" id="PS51257">
    <property type="entry name" value="PROKAR_LIPOPROTEIN"/>
    <property type="match status" value="1"/>
</dbReference>
<accession>A0A2P2DFS0</accession>
<keyword evidence="2" id="KW-1185">Reference proteome</keyword>
<gene>
    <name evidence="1" type="ORF">LPTSP2_27880</name>
</gene>
<comment type="caution">
    <text evidence="1">The sequence shown here is derived from an EMBL/GenBank/DDBJ whole genome shotgun (WGS) entry which is preliminary data.</text>
</comment>
<reference evidence="2" key="1">
    <citation type="journal article" date="2019" name="Microbiol. Immunol.">
        <title>Molecular and phenotypic characterization of Leptospira johnsonii sp. nov., Leptospira ellinghausenii sp. nov. and Leptospira ryugenii sp. nov. isolated from soil and water in Japan.</title>
        <authorList>
            <person name="Masuzawa T."/>
            <person name="Saito M."/>
            <person name="Nakao R."/>
            <person name="Nikaido Y."/>
            <person name="Matsumoto M."/>
            <person name="Ogawa M."/>
            <person name="Yokoyama M."/>
            <person name="Hidaka Y."/>
            <person name="Tomita J."/>
            <person name="Sakakibara K."/>
            <person name="Suzuki K."/>
            <person name="Yasuda S."/>
            <person name="Sato H."/>
            <person name="Yamaguchi M."/>
            <person name="Yoshida S.I."/>
            <person name="Koizumi N."/>
            <person name="Kawamura Y."/>
        </authorList>
    </citation>
    <scope>NUCLEOTIDE SEQUENCE [LARGE SCALE GENOMIC DNA]</scope>
    <source>
        <strain evidence="2">E18</strain>
    </source>
</reference>
<protein>
    <submittedName>
        <fullName evidence="1">Lipoprotein</fullName>
    </submittedName>
</protein>
<dbReference type="AlphaFoldDB" id="A0A2P2DFS0"/>
<dbReference type="InterPro" id="IPR025113">
    <property type="entry name" value="TRL-like"/>
</dbReference>
<dbReference type="Proteomes" id="UP000245206">
    <property type="component" value="Unassembled WGS sequence"/>
</dbReference>
<keyword evidence="1" id="KW-0449">Lipoprotein</keyword>
<evidence type="ECO:0000313" key="2">
    <source>
        <dbReference type="Proteomes" id="UP000245206"/>
    </source>
</evidence>
<sequence length="108" mass="11883">MVQKKILLSFLLLILLQLFFVSCASPGFGPRGFLFTKTKIGVFGTGEPSKRRVTSCVHSILGLFSFGNASFEFLKSRSKIQTVTETNWTTLVVLGVYANLCVEISGNE</sequence>
<dbReference type="EMBL" id="BFAZ01000009">
    <property type="protein sequence ID" value="GBF43487.1"/>
    <property type="molecule type" value="Genomic_DNA"/>
</dbReference>
<evidence type="ECO:0000313" key="1">
    <source>
        <dbReference type="EMBL" id="GBF43487.1"/>
    </source>
</evidence>